<sequence>MNTSDTVLILTCAEDSTADAVTAELARRDTRVARMDTGDFPTALRMSATTADGGWTGRLATDDTSVDLDDVRSVYFRRPTRFRLPAGMSAADEVFAAVEARHGFGGLLAALDVLWVNEPIRQAAAEYKPLQLATAAACGLRTPATLLTNLHQEVIDFGNKIGGPVVCKQLSSLVFSENDEMRTTYTTVIDPATIEPAAFAATAHLIQEFVPKAYEARVTVVGRIPLGVVIRSASEAGRIDWRSDYDALTYERIKVPEAVTDGVGRFLDALGLNYGAFDFVITPDGDWVMLECNPAGQWLWLEHETGVPIAAALADLLTEGRDR</sequence>
<evidence type="ECO:0000313" key="4">
    <source>
        <dbReference type="Proteomes" id="UP000637628"/>
    </source>
</evidence>
<keyword evidence="1" id="KW-0067">ATP-binding</keyword>
<dbReference type="PANTHER" id="PTHR21621:SF0">
    <property type="entry name" value="BETA-CITRYLGLUTAMATE SYNTHASE B-RELATED"/>
    <property type="match status" value="1"/>
</dbReference>
<dbReference type="InterPro" id="IPR026449">
    <property type="entry name" value="GRASP_SAV_5884"/>
</dbReference>
<organism evidence="3 4">
    <name type="scientific">Paractinoplanes durhamensis</name>
    <dbReference type="NCBI Taxonomy" id="113563"/>
    <lineage>
        <taxon>Bacteria</taxon>
        <taxon>Bacillati</taxon>
        <taxon>Actinomycetota</taxon>
        <taxon>Actinomycetes</taxon>
        <taxon>Micromonosporales</taxon>
        <taxon>Micromonosporaceae</taxon>
        <taxon>Paractinoplanes</taxon>
    </lineage>
</organism>
<evidence type="ECO:0000313" key="3">
    <source>
        <dbReference type="EMBL" id="GIE04124.1"/>
    </source>
</evidence>
<dbReference type="Gene3D" id="3.30.470.20">
    <property type="entry name" value="ATP-grasp fold, B domain"/>
    <property type="match status" value="1"/>
</dbReference>
<dbReference type="InterPro" id="IPR048936">
    <property type="entry name" value="MvdD-like_ATPgrasp"/>
</dbReference>
<dbReference type="NCBIfam" id="TIGR04187">
    <property type="entry name" value="GRASP_SAV_5884"/>
    <property type="match status" value="1"/>
</dbReference>
<dbReference type="PROSITE" id="PS50975">
    <property type="entry name" value="ATP_GRASP"/>
    <property type="match status" value="1"/>
</dbReference>
<dbReference type="RefSeq" id="WP_239132731.1">
    <property type="nucleotide sequence ID" value="NZ_BAAATX010000029.1"/>
</dbReference>
<protein>
    <submittedName>
        <fullName evidence="3">ATP-grasp ribosomal peptide maturase</fullName>
    </submittedName>
</protein>
<reference evidence="3 4" key="1">
    <citation type="submission" date="2021-01" db="EMBL/GenBank/DDBJ databases">
        <title>Whole genome shotgun sequence of Actinoplanes durhamensis NBRC 14914.</title>
        <authorList>
            <person name="Komaki H."/>
            <person name="Tamura T."/>
        </authorList>
    </citation>
    <scope>NUCLEOTIDE SEQUENCE [LARGE SCALE GENOMIC DNA]</scope>
    <source>
        <strain evidence="3 4">NBRC 14914</strain>
    </source>
</reference>
<evidence type="ECO:0000256" key="1">
    <source>
        <dbReference type="PROSITE-ProRule" id="PRU00409"/>
    </source>
</evidence>
<dbReference type="Proteomes" id="UP000637628">
    <property type="component" value="Unassembled WGS sequence"/>
</dbReference>
<name>A0ABQ3Z3K5_9ACTN</name>
<dbReference type="Pfam" id="PF21068">
    <property type="entry name" value="ATPgraspMvdD"/>
    <property type="match status" value="1"/>
</dbReference>
<evidence type="ECO:0000259" key="2">
    <source>
        <dbReference type="PROSITE" id="PS50975"/>
    </source>
</evidence>
<dbReference type="EMBL" id="BOML01000043">
    <property type="protein sequence ID" value="GIE04124.1"/>
    <property type="molecule type" value="Genomic_DNA"/>
</dbReference>
<comment type="caution">
    <text evidence="3">The sequence shown here is derived from an EMBL/GenBank/DDBJ whole genome shotgun (WGS) entry which is preliminary data.</text>
</comment>
<dbReference type="SUPFAM" id="SSF56059">
    <property type="entry name" value="Glutathione synthetase ATP-binding domain-like"/>
    <property type="match status" value="1"/>
</dbReference>
<accession>A0ABQ3Z3K5</accession>
<proteinExistence type="predicted"/>
<dbReference type="PANTHER" id="PTHR21621">
    <property type="entry name" value="RIBOSOMAL PROTEIN S6 MODIFICATION PROTEIN"/>
    <property type="match status" value="1"/>
</dbReference>
<gene>
    <name evidence="3" type="ORF">Adu01nite_54740</name>
</gene>
<feature type="domain" description="ATP-grasp" evidence="2">
    <location>
        <begin position="132"/>
        <end position="318"/>
    </location>
</feature>
<keyword evidence="4" id="KW-1185">Reference proteome</keyword>
<keyword evidence="1" id="KW-0547">Nucleotide-binding</keyword>
<dbReference type="InterPro" id="IPR011761">
    <property type="entry name" value="ATP-grasp"/>
</dbReference>